<dbReference type="Proteomes" id="UP000269945">
    <property type="component" value="Unassembled WGS sequence"/>
</dbReference>
<reference evidence="1 2" key="1">
    <citation type="submission" date="2018-10" db="EMBL/GenBank/DDBJ databases">
        <authorList>
            <person name="Ekblom R."/>
            <person name="Jareborg N."/>
        </authorList>
    </citation>
    <scope>NUCLEOTIDE SEQUENCE [LARGE SCALE GENOMIC DNA]</scope>
    <source>
        <tissue evidence="1">Muscle</tissue>
    </source>
</reference>
<gene>
    <name evidence="1" type="ORF">BN2614_LOCUS1</name>
</gene>
<accession>A0A9X9LJD7</accession>
<proteinExistence type="predicted"/>
<protein>
    <submittedName>
        <fullName evidence="1">Uncharacterized protein</fullName>
    </submittedName>
</protein>
<dbReference type="EMBL" id="CYRY02005290">
    <property type="protein sequence ID" value="VCW69724.1"/>
    <property type="molecule type" value="Genomic_DNA"/>
</dbReference>
<evidence type="ECO:0000313" key="2">
    <source>
        <dbReference type="Proteomes" id="UP000269945"/>
    </source>
</evidence>
<comment type="caution">
    <text evidence="1">The sequence shown here is derived from an EMBL/GenBank/DDBJ whole genome shotgun (WGS) entry which is preliminary data.</text>
</comment>
<keyword evidence="2" id="KW-1185">Reference proteome</keyword>
<name>A0A9X9LJD7_GULGU</name>
<organism evidence="1 2">
    <name type="scientific">Gulo gulo</name>
    <name type="common">Wolverine</name>
    <name type="synonym">Gluton</name>
    <dbReference type="NCBI Taxonomy" id="48420"/>
    <lineage>
        <taxon>Eukaryota</taxon>
        <taxon>Metazoa</taxon>
        <taxon>Chordata</taxon>
        <taxon>Craniata</taxon>
        <taxon>Vertebrata</taxon>
        <taxon>Euteleostomi</taxon>
        <taxon>Mammalia</taxon>
        <taxon>Eutheria</taxon>
        <taxon>Laurasiatheria</taxon>
        <taxon>Carnivora</taxon>
        <taxon>Caniformia</taxon>
        <taxon>Musteloidea</taxon>
        <taxon>Mustelidae</taxon>
        <taxon>Guloninae</taxon>
        <taxon>Gulo</taxon>
    </lineage>
</organism>
<sequence length="43" mass="4595">MKRTHLTTSFESHGQKGAVNLAELKCTVLKSFSVLALAPHGVS</sequence>
<evidence type="ECO:0000313" key="1">
    <source>
        <dbReference type="EMBL" id="VCW69724.1"/>
    </source>
</evidence>
<dbReference type="AlphaFoldDB" id="A0A9X9LJD7"/>